<organism evidence="13">
    <name type="scientific">Tanacetum cinerariifolium</name>
    <name type="common">Dalmatian daisy</name>
    <name type="synonym">Chrysanthemum cinerariifolium</name>
    <dbReference type="NCBI Taxonomy" id="118510"/>
    <lineage>
        <taxon>Eukaryota</taxon>
        <taxon>Viridiplantae</taxon>
        <taxon>Streptophyta</taxon>
        <taxon>Embryophyta</taxon>
        <taxon>Tracheophyta</taxon>
        <taxon>Spermatophyta</taxon>
        <taxon>Magnoliopsida</taxon>
        <taxon>eudicotyledons</taxon>
        <taxon>Gunneridae</taxon>
        <taxon>Pentapetalae</taxon>
        <taxon>asterids</taxon>
        <taxon>campanulids</taxon>
        <taxon>Asterales</taxon>
        <taxon>Asteraceae</taxon>
        <taxon>Asteroideae</taxon>
        <taxon>Anthemideae</taxon>
        <taxon>Anthemidinae</taxon>
        <taxon>Tanacetum</taxon>
    </lineage>
</organism>
<feature type="coiled-coil region" evidence="10">
    <location>
        <begin position="38"/>
        <end position="72"/>
    </location>
</feature>
<name>A0A699I2Q8_TANCI</name>
<dbReference type="GO" id="GO:0046872">
    <property type="term" value="F:metal ion binding"/>
    <property type="evidence" value="ECO:0007669"/>
    <property type="project" value="UniProtKB-KW"/>
</dbReference>
<keyword evidence="2" id="KW-0479">Metal-binding</keyword>
<accession>A0A699I2Q8</accession>
<feature type="compositionally biased region" description="Polar residues" evidence="11">
    <location>
        <begin position="487"/>
        <end position="508"/>
    </location>
</feature>
<evidence type="ECO:0000256" key="8">
    <source>
        <dbReference type="ARBA" id="ARBA00022932"/>
    </source>
</evidence>
<evidence type="ECO:0000256" key="6">
    <source>
        <dbReference type="ARBA" id="ARBA00022908"/>
    </source>
</evidence>
<evidence type="ECO:0000256" key="3">
    <source>
        <dbReference type="ARBA" id="ARBA00022759"/>
    </source>
</evidence>
<keyword evidence="3" id="KW-0255">Endonuclease</keyword>
<keyword evidence="7" id="KW-0695">RNA-directed DNA polymerase</keyword>
<evidence type="ECO:0000256" key="7">
    <source>
        <dbReference type="ARBA" id="ARBA00022918"/>
    </source>
</evidence>
<evidence type="ECO:0000313" key="13">
    <source>
        <dbReference type="EMBL" id="GEZ09831.1"/>
    </source>
</evidence>
<dbReference type="EMBL" id="BKCJ010240607">
    <property type="protein sequence ID" value="GEZ09831.1"/>
    <property type="molecule type" value="Genomic_DNA"/>
</dbReference>
<evidence type="ECO:0000256" key="4">
    <source>
        <dbReference type="ARBA" id="ARBA00022801"/>
    </source>
</evidence>
<proteinExistence type="predicted"/>
<keyword evidence="8" id="KW-0808">Transferase</keyword>
<gene>
    <name evidence="13" type="ORF">Tci_481804</name>
</gene>
<keyword evidence="8" id="KW-0239">DNA-directed DNA polymerase</keyword>
<dbReference type="AlphaFoldDB" id="A0A699I2Q8"/>
<dbReference type="GO" id="GO:0003964">
    <property type="term" value="F:RNA-directed DNA polymerase activity"/>
    <property type="evidence" value="ECO:0007669"/>
    <property type="project" value="UniProtKB-KW"/>
</dbReference>
<dbReference type="Pfam" id="PF25597">
    <property type="entry name" value="SH3_retrovirus"/>
    <property type="match status" value="1"/>
</dbReference>
<keyword evidence="10" id="KW-0175">Coiled coil</keyword>
<feature type="region of interest" description="Disordered" evidence="11">
    <location>
        <begin position="484"/>
        <end position="508"/>
    </location>
</feature>
<evidence type="ECO:0000256" key="9">
    <source>
        <dbReference type="ARBA" id="ARBA00023172"/>
    </source>
</evidence>
<dbReference type="InterPro" id="IPR057670">
    <property type="entry name" value="SH3_retrovirus"/>
</dbReference>
<comment type="caution">
    <text evidence="13">The sequence shown here is derived from an EMBL/GenBank/DDBJ whole genome shotgun (WGS) entry which is preliminary data.</text>
</comment>
<dbReference type="GO" id="GO:0004519">
    <property type="term" value="F:endonuclease activity"/>
    <property type="evidence" value="ECO:0007669"/>
    <property type="project" value="UniProtKB-KW"/>
</dbReference>
<keyword evidence="4" id="KW-0378">Hydrolase</keyword>
<evidence type="ECO:0000256" key="5">
    <source>
        <dbReference type="ARBA" id="ARBA00022842"/>
    </source>
</evidence>
<dbReference type="GO" id="GO:0016787">
    <property type="term" value="F:hydrolase activity"/>
    <property type="evidence" value="ECO:0007669"/>
    <property type="project" value="UniProtKB-KW"/>
</dbReference>
<dbReference type="GO" id="GO:0015074">
    <property type="term" value="P:DNA integration"/>
    <property type="evidence" value="ECO:0007669"/>
    <property type="project" value="UniProtKB-KW"/>
</dbReference>
<evidence type="ECO:0000259" key="12">
    <source>
        <dbReference type="Pfam" id="PF25597"/>
    </source>
</evidence>
<sequence>MTKGNNTTYSIEFIEANRKARRLEKDLQSQFIRDRDIIRDLEQQRDNLQLSVIELKRQIVELQKTQTILKRKMSENEDKYHDTVLDLEARAKKNEDVVLKIGLRAASSVRGPSNRDLSFKNSALSNTKKSSEKVEVSDKTNKKTDITSTNVVLNEKIITNVDVKNALKANDIVQIILWIVDNGCSKHMTGQFCDGDPEVVFNSKTCYVRNLEGDDLLTGARESNLYTIFISDMAASSPICLLSKATSIKSCKDHLCFACERGKSKKTSHLPKLVPSTHFKWELIHMDLCGPMMVASINGKKVSLGRGNSTACFTQNGSIIHTRYNKTSYELLHGRKPNEEYFYVFGSLCYPTNDRDDLGKMKPKADTRIFIGYSKTSKGFQIYNRRTKRIMKTIHVKFDELTAMTSKHDSLEPVSQGFINDDSSAKSINTSSKEDLDNLFGPMYEEYFEKRSSEVSTNSAAQQINNHEDSSLISSIIVKEHKVPPIVTTSEEQTSPISLNDANESNQE</sequence>
<feature type="domain" description="Retroviral polymerase SH3-like" evidence="12">
    <location>
        <begin position="347"/>
        <end position="404"/>
    </location>
</feature>
<protein>
    <recommendedName>
        <fullName evidence="12">Retroviral polymerase SH3-like domain-containing protein</fullName>
    </recommendedName>
</protein>
<dbReference type="GO" id="GO:0006310">
    <property type="term" value="P:DNA recombination"/>
    <property type="evidence" value="ECO:0007669"/>
    <property type="project" value="UniProtKB-KW"/>
</dbReference>
<keyword evidence="6" id="KW-0229">DNA integration</keyword>
<keyword evidence="5" id="KW-0460">Magnesium</keyword>
<dbReference type="PANTHER" id="PTHR42648">
    <property type="entry name" value="TRANSPOSASE, PUTATIVE-RELATED"/>
    <property type="match status" value="1"/>
</dbReference>
<keyword evidence="1" id="KW-0540">Nuclease</keyword>
<reference evidence="13" key="1">
    <citation type="journal article" date="2019" name="Sci. Rep.">
        <title>Draft genome of Tanacetum cinerariifolium, the natural source of mosquito coil.</title>
        <authorList>
            <person name="Yamashiro T."/>
            <person name="Shiraishi A."/>
            <person name="Satake H."/>
            <person name="Nakayama K."/>
        </authorList>
    </citation>
    <scope>NUCLEOTIDE SEQUENCE</scope>
</reference>
<evidence type="ECO:0000256" key="11">
    <source>
        <dbReference type="SAM" id="MobiDB-lite"/>
    </source>
</evidence>
<dbReference type="GO" id="GO:0003887">
    <property type="term" value="F:DNA-directed DNA polymerase activity"/>
    <property type="evidence" value="ECO:0007669"/>
    <property type="project" value="UniProtKB-KW"/>
</dbReference>
<keyword evidence="9" id="KW-0233">DNA recombination</keyword>
<keyword evidence="8" id="KW-0548">Nucleotidyltransferase</keyword>
<evidence type="ECO:0000256" key="1">
    <source>
        <dbReference type="ARBA" id="ARBA00022722"/>
    </source>
</evidence>
<dbReference type="PANTHER" id="PTHR42648:SF11">
    <property type="entry name" value="TRANSPOSON TY4-P GAG-POL POLYPROTEIN"/>
    <property type="match status" value="1"/>
</dbReference>
<feature type="non-terminal residue" evidence="13">
    <location>
        <position position="508"/>
    </location>
</feature>
<evidence type="ECO:0000256" key="10">
    <source>
        <dbReference type="SAM" id="Coils"/>
    </source>
</evidence>
<evidence type="ECO:0000256" key="2">
    <source>
        <dbReference type="ARBA" id="ARBA00022723"/>
    </source>
</evidence>
<dbReference type="InterPro" id="IPR039537">
    <property type="entry name" value="Retrotran_Ty1/copia-like"/>
</dbReference>